<dbReference type="OrthoDB" id="188081at2"/>
<reference evidence="2" key="1">
    <citation type="journal article" date="2017" name="Genome Announc.">
        <title>Draft Genome Sequence of Terrimicrobium sacchariphilum NM-5T, a Facultative Anaerobic Soil Bacterium of the Class Spartobacteria.</title>
        <authorList>
            <person name="Qiu Y.L."/>
            <person name="Tourlousse D.M."/>
            <person name="Matsuura N."/>
            <person name="Ohashi A."/>
            <person name="Sekiguchi Y."/>
        </authorList>
    </citation>
    <scope>NUCLEOTIDE SEQUENCE [LARGE SCALE GENOMIC DNA]</scope>
    <source>
        <strain evidence="2">NM-5</strain>
    </source>
</reference>
<evidence type="ECO:0000313" key="2">
    <source>
        <dbReference type="Proteomes" id="UP000076023"/>
    </source>
</evidence>
<dbReference type="Proteomes" id="UP000076023">
    <property type="component" value="Unassembled WGS sequence"/>
</dbReference>
<comment type="caution">
    <text evidence="1">The sequence shown here is derived from an EMBL/GenBank/DDBJ whole genome shotgun (WGS) entry which is preliminary data.</text>
</comment>
<dbReference type="STRING" id="690879.TSACC_2914"/>
<gene>
    <name evidence="1" type="ORF">TSACC_2914</name>
</gene>
<accession>A0A146G3Y2</accession>
<dbReference type="RefSeq" id="WP_075078346.1">
    <property type="nucleotide sequence ID" value="NZ_BDCO01000002.1"/>
</dbReference>
<evidence type="ECO:0000313" key="1">
    <source>
        <dbReference type="EMBL" id="GAT32515.1"/>
    </source>
</evidence>
<keyword evidence="2" id="KW-1185">Reference proteome</keyword>
<dbReference type="EMBL" id="BDCO01000002">
    <property type="protein sequence ID" value="GAT32515.1"/>
    <property type="molecule type" value="Genomic_DNA"/>
</dbReference>
<protein>
    <submittedName>
        <fullName evidence="1">Uncharacterized protein</fullName>
    </submittedName>
</protein>
<sequence length="198" mass="22464">MAANPTTICNLALAHLGEDHLMSLDDDSREAQFCKRFYDQTRDEVIQSHPWNFAIRRAVLSRLAEAPAFGWAWQYQLPADCLRILQLNGHDVSKREGRYEVEGGRLLTNDDECAVRYLRRVEDAALFPPLFVEAVALKIATRLAKPLTGSTSEVERLLIEYERITKPLAMRADALEGRPAVRPAWVESDFVRARRGGI</sequence>
<proteinExistence type="predicted"/>
<dbReference type="InParanoid" id="A0A146G3Y2"/>
<dbReference type="AlphaFoldDB" id="A0A146G3Y2"/>
<organism evidence="1 2">
    <name type="scientific">Terrimicrobium sacchariphilum</name>
    <dbReference type="NCBI Taxonomy" id="690879"/>
    <lineage>
        <taxon>Bacteria</taxon>
        <taxon>Pseudomonadati</taxon>
        <taxon>Verrucomicrobiota</taxon>
        <taxon>Terrimicrobiia</taxon>
        <taxon>Terrimicrobiales</taxon>
        <taxon>Terrimicrobiaceae</taxon>
        <taxon>Terrimicrobium</taxon>
    </lineage>
</organism>
<name>A0A146G3Y2_TERSA</name>